<evidence type="ECO:0000313" key="9">
    <source>
        <dbReference type="Proteomes" id="UP001595799"/>
    </source>
</evidence>
<keyword evidence="3 6" id="KW-0808">Transferase</keyword>
<dbReference type="InterPro" id="IPR023267">
    <property type="entry name" value="RCMT"/>
</dbReference>
<dbReference type="InterPro" id="IPR054728">
    <property type="entry name" value="RsmB-like_ferredoxin"/>
</dbReference>
<comment type="similarity">
    <text evidence="1 6">Belongs to the class I-like SAM-binding methyltransferase superfamily. RsmB/NOP family.</text>
</comment>
<dbReference type="InterPro" id="IPR018314">
    <property type="entry name" value="RsmB/NOL1/NOP2-like_CS"/>
</dbReference>
<feature type="binding site" evidence="6">
    <location>
        <position position="268"/>
    </location>
    <ligand>
        <name>S-adenosyl-L-methionine</name>
        <dbReference type="ChEBI" id="CHEBI:59789"/>
    </ligand>
</feature>
<evidence type="ECO:0000256" key="4">
    <source>
        <dbReference type="ARBA" id="ARBA00022691"/>
    </source>
</evidence>
<evidence type="ECO:0000256" key="1">
    <source>
        <dbReference type="ARBA" id="ARBA00007494"/>
    </source>
</evidence>
<evidence type="ECO:0000259" key="7">
    <source>
        <dbReference type="PROSITE" id="PS51686"/>
    </source>
</evidence>
<dbReference type="Proteomes" id="UP001595799">
    <property type="component" value="Unassembled WGS sequence"/>
</dbReference>
<comment type="caution">
    <text evidence="8">The sequence shown here is derived from an EMBL/GenBank/DDBJ whole genome shotgun (WGS) entry which is preliminary data.</text>
</comment>
<dbReference type="PRINTS" id="PR02008">
    <property type="entry name" value="RCMTFAMILY"/>
</dbReference>
<evidence type="ECO:0000256" key="5">
    <source>
        <dbReference type="ARBA" id="ARBA00022884"/>
    </source>
</evidence>
<dbReference type="Pfam" id="PF22458">
    <property type="entry name" value="RsmF-B_ferredox"/>
    <property type="match status" value="1"/>
</dbReference>
<feature type="active site" description="Nucleophile" evidence="6">
    <location>
        <position position="368"/>
    </location>
</feature>
<organism evidence="8 9">
    <name type="scientific">Fodinicurvata halophila</name>
    <dbReference type="NCBI Taxonomy" id="1419723"/>
    <lineage>
        <taxon>Bacteria</taxon>
        <taxon>Pseudomonadati</taxon>
        <taxon>Pseudomonadota</taxon>
        <taxon>Alphaproteobacteria</taxon>
        <taxon>Rhodospirillales</taxon>
        <taxon>Rhodovibrionaceae</taxon>
        <taxon>Fodinicurvata</taxon>
    </lineage>
</organism>
<gene>
    <name evidence="8" type="ORF">ACFOW6_09020</name>
</gene>
<proteinExistence type="inferred from homology"/>
<dbReference type="PANTHER" id="PTHR22807">
    <property type="entry name" value="NOP2 YEAST -RELATED NOL1/NOP2/FMU SUN DOMAIN-CONTAINING"/>
    <property type="match status" value="1"/>
</dbReference>
<keyword evidence="5 6" id="KW-0694">RNA-binding</keyword>
<accession>A0ABV8UKF5</accession>
<reference evidence="9" key="1">
    <citation type="journal article" date="2019" name="Int. J. Syst. Evol. Microbiol.">
        <title>The Global Catalogue of Microorganisms (GCM) 10K type strain sequencing project: providing services to taxonomists for standard genome sequencing and annotation.</title>
        <authorList>
            <consortium name="The Broad Institute Genomics Platform"/>
            <consortium name="The Broad Institute Genome Sequencing Center for Infectious Disease"/>
            <person name="Wu L."/>
            <person name="Ma J."/>
        </authorList>
    </citation>
    <scope>NUCLEOTIDE SEQUENCE [LARGE SCALE GENOMIC DNA]</scope>
    <source>
        <strain evidence="9">CECT 8472</strain>
    </source>
</reference>
<evidence type="ECO:0000256" key="6">
    <source>
        <dbReference type="PROSITE-ProRule" id="PRU01023"/>
    </source>
</evidence>
<dbReference type="RefSeq" id="WP_382422005.1">
    <property type="nucleotide sequence ID" value="NZ_JBHSCW010000003.1"/>
</dbReference>
<dbReference type="InterPro" id="IPR049560">
    <property type="entry name" value="MeTrfase_RsmB-F_NOP2_cat"/>
</dbReference>
<dbReference type="Gene3D" id="3.30.70.1170">
    <property type="entry name" value="Sun protein, domain 3"/>
    <property type="match status" value="1"/>
</dbReference>
<dbReference type="EC" id="2.1.1.-" evidence="8"/>
<dbReference type="PROSITE" id="PS51686">
    <property type="entry name" value="SAM_MT_RSMB_NOP"/>
    <property type="match status" value="1"/>
</dbReference>
<feature type="binding site" evidence="6">
    <location>
        <position position="315"/>
    </location>
    <ligand>
        <name>S-adenosyl-L-methionine</name>
        <dbReference type="ChEBI" id="CHEBI:59789"/>
    </ligand>
</feature>
<evidence type="ECO:0000256" key="3">
    <source>
        <dbReference type="ARBA" id="ARBA00022679"/>
    </source>
</evidence>
<dbReference type="PANTHER" id="PTHR22807:SF53">
    <property type="entry name" value="RIBOSOMAL RNA SMALL SUBUNIT METHYLTRANSFERASE B-RELATED"/>
    <property type="match status" value="1"/>
</dbReference>
<comment type="caution">
    <text evidence="6">Lacks conserved residue(s) required for the propagation of feature annotation.</text>
</comment>
<evidence type="ECO:0000256" key="2">
    <source>
        <dbReference type="ARBA" id="ARBA00022603"/>
    </source>
</evidence>
<dbReference type="Pfam" id="PF01189">
    <property type="entry name" value="Methyltr_RsmB-F"/>
    <property type="match status" value="1"/>
</dbReference>
<keyword evidence="4 6" id="KW-0949">S-adenosyl-L-methionine</keyword>
<dbReference type="GO" id="GO:0032259">
    <property type="term" value="P:methylation"/>
    <property type="evidence" value="ECO:0007669"/>
    <property type="project" value="UniProtKB-KW"/>
</dbReference>
<dbReference type="EMBL" id="JBHSCW010000003">
    <property type="protein sequence ID" value="MFC4351680.1"/>
    <property type="molecule type" value="Genomic_DNA"/>
</dbReference>
<dbReference type="PROSITE" id="PS01153">
    <property type="entry name" value="NOL1_NOP2_SUN"/>
    <property type="match status" value="1"/>
</dbReference>
<evidence type="ECO:0000313" key="8">
    <source>
        <dbReference type="EMBL" id="MFC4351680.1"/>
    </source>
</evidence>
<name>A0ABV8UKF5_9PROT</name>
<sequence length="438" mass="49053">MTPAARMQAAIELYEGMNGTQRPSDRVAADYFRQRRYIGAKDRRDITLQCYGALRSHARLDWWIRTCGAEVTPRRQILAWRLLALGESLERLRERLGTGKYAPAAPDGEEMELLQCLSTHTLDHPDQPMDVALEMPEWLMEPLSHALGERLELELTALREAAVVDLRVNTLKAELPQVRTALAEEGIETEPCPWSPLGLRIDGRRPVAATRAFRDGLLEVQDEGSQLVALLADARPGLRVCDFCAGAGGKTLALAAAMENKGQLLACDVLDKRLNRSSVRLRRAGVHNVTRRALSSERDPWLKRHKQSFDRVLVDAPCSGSGTWRRNPEGKWRFSPEDLSELLDLQARILESAARLVKPGGRLVYATCSLLREENEQQVEAFLAKHSEFAVRPVRTLWTELLPTTLPEGQGDYLRLFPAAHGTDGFFAAVLERQEVEG</sequence>
<keyword evidence="2 6" id="KW-0489">Methyltransferase</keyword>
<feature type="domain" description="SAM-dependent MTase RsmB/NOP-type" evidence="7">
    <location>
        <begin position="154"/>
        <end position="434"/>
    </location>
</feature>
<dbReference type="GO" id="GO:0008168">
    <property type="term" value="F:methyltransferase activity"/>
    <property type="evidence" value="ECO:0007669"/>
    <property type="project" value="UniProtKB-KW"/>
</dbReference>
<dbReference type="SUPFAM" id="SSF53335">
    <property type="entry name" value="S-adenosyl-L-methionine-dependent methyltransferases"/>
    <property type="match status" value="1"/>
</dbReference>
<dbReference type="CDD" id="cd02440">
    <property type="entry name" value="AdoMet_MTases"/>
    <property type="match status" value="1"/>
</dbReference>
<keyword evidence="9" id="KW-1185">Reference proteome</keyword>
<dbReference type="InterPro" id="IPR001678">
    <property type="entry name" value="MeTrfase_RsmB-F_NOP2_dom"/>
</dbReference>
<dbReference type="InterPro" id="IPR029063">
    <property type="entry name" value="SAM-dependent_MTases_sf"/>
</dbReference>
<protein>
    <submittedName>
        <fullName evidence="8">RsmB/NOP family class I SAM-dependent RNA methyltransferase</fullName>
        <ecNumber evidence="8">2.1.1.-</ecNumber>
    </submittedName>
</protein>
<dbReference type="Gene3D" id="3.40.50.150">
    <property type="entry name" value="Vaccinia Virus protein VP39"/>
    <property type="match status" value="1"/>
</dbReference>